<accession>A0AAV3PKT3</accession>
<dbReference type="EMBL" id="BAABME010001836">
    <property type="protein sequence ID" value="GAA0151693.1"/>
    <property type="molecule type" value="Genomic_DNA"/>
</dbReference>
<evidence type="ECO:0000313" key="3">
    <source>
        <dbReference type="Proteomes" id="UP001454036"/>
    </source>
</evidence>
<comment type="caution">
    <text evidence="2">The sequence shown here is derived from an EMBL/GenBank/DDBJ whole genome shotgun (WGS) entry which is preliminary data.</text>
</comment>
<feature type="compositionally biased region" description="Basic residues" evidence="1">
    <location>
        <begin position="14"/>
        <end position="27"/>
    </location>
</feature>
<feature type="compositionally biased region" description="Basic and acidic residues" evidence="1">
    <location>
        <begin position="64"/>
        <end position="75"/>
    </location>
</feature>
<feature type="region of interest" description="Disordered" evidence="1">
    <location>
        <begin position="1"/>
        <end position="103"/>
    </location>
</feature>
<protein>
    <submittedName>
        <fullName evidence="2">Uncharacterized protein</fullName>
    </submittedName>
</protein>
<evidence type="ECO:0000313" key="2">
    <source>
        <dbReference type="EMBL" id="GAA0151693.1"/>
    </source>
</evidence>
<sequence>MFVLQPTKQEKGKGKNHVKQSKRRAKAKRGETNGVADDVEGAADPVVGAADPVQQQAPNVAASEETKDPFVERRRERATRRGRGFAAMRAHKSEQGKKKRSKS</sequence>
<reference evidence="2 3" key="1">
    <citation type="submission" date="2024-01" db="EMBL/GenBank/DDBJ databases">
        <title>The complete chloroplast genome sequence of Lithospermum erythrorhizon: insights into the phylogenetic relationship among Boraginaceae species and the maternal lineages of purple gromwells.</title>
        <authorList>
            <person name="Okada T."/>
            <person name="Watanabe K."/>
        </authorList>
    </citation>
    <scope>NUCLEOTIDE SEQUENCE [LARGE SCALE GENOMIC DNA]</scope>
</reference>
<proteinExistence type="predicted"/>
<keyword evidence="3" id="KW-1185">Reference proteome</keyword>
<dbReference type="Proteomes" id="UP001454036">
    <property type="component" value="Unassembled WGS sequence"/>
</dbReference>
<feature type="compositionally biased region" description="Low complexity" evidence="1">
    <location>
        <begin position="42"/>
        <end position="53"/>
    </location>
</feature>
<dbReference type="AlphaFoldDB" id="A0AAV3PKT3"/>
<name>A0AAV3PKT3_LITER</name>
<gene>
    <name evidence="2" type="ORF">LIER_10356</name>
</gene>
<evidence type="ECO:0000256" key="1">
    <source>
        <dbReference type="SAM" id="MobiDB-lite"/>
    </source>
</evidence>
<organism evidence="2 3">
    <name type="scientific">Lithospermum erythrorhizon</name>
    <name type="common">Purple gromwell</name>
    <name type="synonym">Lithospermum officinale var. erythrorhizon</name>
    <dbReference type="NCBI Taxonomy" id="34254"/>
    <lineage>
        <taxon>Eukaryota</taxon>
        <taxon>Viridiplantae</taxon>
        <taxon>Streptophyta</taxon>
        <taxon>Embryophyta</taxon>
        <taxon>Tracheophyta</taxon>
        <taxon>Spermatophyta</taxon>
        <taxon>Magnoliopsida</taxon>
        <taxon>eudicotyledons</taxon>
        <taxon>Gunneridae</taxon>
        <taxon>Pentapetalae</taxon>
        <taxon>asterids</taxon>
        <taxon>lamiids</taxon>
        <taxon>Boraginales</taxon>
        <taxon>Boraginaceae</taxon>
        <taxon>Boraginoideae</taxon>
        <taxon>Lithospermeae</taxon>
        <taxon>Lithospermum</taxon>
    </lineage>
</organism>